<comment type="caution">
    <text evidence="3">The sequence shown here is derived from an EMBL/GenBank/DDBJ whole genome shotgun (WGS) entry which is preliminary data.</text>
</comment>
<dbReference type="Gene3D" id="3.40.50.720">
    <property type="entry name" value="NAD(P)-binding Rossmann-like Domain"/>
    <property type="match status" value="1"/>
</dbReference>
<dbReference type="InterPro" id="IPR002364">
    <property type="entry name" value="Quin_OxRdtase/zeta-crystal_CS"/>
</dbReference>
<feature type="domain" description="Enoyl reductase (ER)" evidence="2">
    <location>
        <begin position="21"/>
        <end position="335"/>
    </location>
</feature>
<accession>A0ABR6GWP8</accession>
<dbReference type="SUPFAM" id="SSF51735">
    <property type="entry name" value="NAD(P)-binding Rossmann-fold domains"/>
    <property type="match status" value="1"/>
</dbReference>
<dbReference type="InterPro" id="IPR050700">
    <property type="entry name" value="YIM1/Zinc_Alcohol_DH_Fams"/>
</dbReference>
<dbReference type="EMBL" id="JACHXO010000006">
    <property type="protein sequence ID" value="MBB3196107.1"/>
    <property type="molecule type" value="Genomic_DNA"/>
</dbReference>
<evidence type="ECO:0000256" key="1">
    <source>
        <dbReference type="ARBA" id="ARBA00023002"/>
    </source>
</evidence>
<dbReference type="PANTHER" id="PTHR11695">
    <property type="entry name" value="ALCOHOL DEHYDROGENASE RELATED"/>
    <property type="match status" value="1"/>
</dbReference>
<dbReference type="Pfam" id="PF13602">
    <property type="entry name" value="ADH_zinc_N_2"/>
    <property type="match status" value="1"/>
</dbReference>
<keyword evidence="4" id="KW-1185">Reference proteome</keyword>
<gene>
    <name evidence="3" type="ORF">FHS28_003517</name>
</gene>
<dbReference type="SMART" id="SM00829">
    <property type="entry name" value="PKS_ER"/>
    <property type="match status" value="1"/>
</dbReference>
<evidence type="ECO:0000313" key="3">
    <source>
        <dbReference type="EMBL" id="MBB3196107.1"/>
    </source>
</evidence>
<dbReference type="PANTHER" id="PTHR11695:SF294">
    <property type="entry name" value="RETICULON-4-INTERACTING PROTEIN 1, MITOCHONDRIAL"/>
    <property type="match status" value="1"/>
</dbReference>
<dbReference type="PROSITE" id="PS01162">
    <property type="entry name" value="QOR_ZETA_CRYSTAL"/>
    <property type="match status" value="1"/>
</dbReference>
<reference evidence="3 4" key="1">
    <citation type="submission" date="2020-08" db="EMBL/GenBank/DDBJ databases">
        <title>Genomic Encyclopedia of Type Strains, Phase III (KMG-III): the genomes of soil and plant-associated and newly described type strains.</title>
        <authorList>
            <person name="Whitman W."/>
        </authorList>
    </citation>
    <scope>NUCLEOTIDE SEQUENCE [LARGE SCALE GENOMIC DNA]</scope>
    <source>
        <strain evidence="3 4">CECT 7247</strain>
    </source>
</reference>
<evidence type="ECO:0000259" key="2">
    <source>
        <dbReference type="SMART" id="SM00829"/>
    </source>
</evidence>
<sequence>MTAASYPLPATMQVAIAPSAGADLMIVQRPLPELQPGQVLIRVMAAGINPLDGKIRAAQAEHARQPLPATIGLDMAGVVVALAPDVTAFDVGDEVFGMVGGVGGHPGTLSEYVAADARLLAVKPQELTWQEAAVLPLVFITAWEGLVDRAKVKAGDKVLVHGGAGGVGHVAIQIAKSFGAEVWATGTASQRDLIETLGATPIDYETETVEQYVARATHAEGFDVVYDTVGGKTIDASFAAVRTYTGHVVTSLGWGTHSLAPLSFRGATYSGVFTLLPLLTGQGMTHHGEIMQEAAKLARSGLLRPVLSSRHFDLAQANEAFAQMAAPKNLGKLAITMNASSPRDGSHDHQL</sequence>
<keyword evidence="1" id="KW-0560">Oxidoreductase</keyword>
<dbReference type="InterPro" id="IPR013154">
    <property type="entry name" value="ADH-like_N"/>
</dbReference>
<name>A0ABR6GWP8_9BURK</name>
<dbReference type="InterPro" id="IPR036291">
    <property type="entry name" value="NAD(P)-bd_dom_sf"/>
</dbReference>
<protein>
    <submittedName>
        <fullName evidence="3">NADPH:quinone reductase-like Zn-dependent oxidoreductase</fullName>
    </submittedName>
</protein>
<dbReference type="Gene3D" id="3.90.180.10">
    <property type="entry name" value="Medium-chain alcohol dehydrogenases, catalytic domain"/>
    <property type="match status" value="1"/>
</dbReference>
<evidence type="ECO:0000313" key="4">
    <source>
        <dbReference type="Proteomes" id="UP000574369"/>
    </source>
</evidence>
<dbReference type="RefSeq" id="WP_088453300.1">
    <property type="nucleotide sequence ID" value="NZ_JACHXO010000006.1"/>
</dbReference>
<dbReference type="Pfam" id="PF08240">
    <property type="entry name" value="ADH_N"/>
    <property type="match status" value="1"/>
</dbReference>
<proteinExistence type="predicted"/>
<dbReference type="Proteomes" id="UP000574369">
    <property type="component" value="Unassembled WGS sequence"/>
</dbReference>
<dbReference type="InterPro" id="IPR011032">
    <property type="entry name" value="GroES-like_sf"/>
</dbReference>
<dbReference type="SUPFAM" id="SSF50129">
    <property type="entry name" value="GroES-like"/>
    <property type="match status" value="1"/>
</dbReference>
<dbReference type="InterPro" id="IPR020843">
    <property type="entry name" value="ER"/>
</dbReference>
<organism evidence="3 4">
    <name type="scientific">Roseateles terrae</name>
    <dbReference type="NCBI Taxonomy" id="431060"/>
    <lineage>
        <taxon>Bacteria</taxon>
        <taxon>Pseudomonadati</taxon>
        <taxon>Pseudomonadota</taxon>
        <taxon>Betaproteobacteria</taxon>
        <taxon>Burkholderiales</taxon>
        <taxon>Sphaerotilaceae</taxon>
        <taxon>Roseateles</taxon>
    </lineage>
</organism>